<keyword evidence="4" id="KW-1185">Reference proteome</keyword>
<reference evidence="3 4" key="1">
    <citation type="journal article" date="2016" name="Nat. Commun.">
        <title>Ectomycorrhizal ecology is imprinted in the genome of the dominant symbiotic fungus Cenococcum geophilum.</title>
        <authorList>
            <consortium name="DOE Joint Genome Institute"/>
            <person name="Peter M."/>
            <person name="Kohler A."/>
            <person name="Ohm R.A."/>
            <person name="Kuo A."/>
            <person name="Krutzmann J."/>
            <person name="Morin E."/>
            <person name="Arend M."/>
            <person name="Barry K.W."/>
            <person name="Binder M."/>
            <person name="Choi C."/>
            <person name="Clum A."/>
            <person name="Copeland A."/>
            <person name="Grisel N."/>
            <person name="Haridas S."/>
            <person name="Kipfer T."/>
            <person name="LaButti K."/>
            <person name="Lindquist E."/>
            <person name="Lipzen A."/>
            <person name="Maire R."/>
            <person name="Meier B."/>
            <person name="Mihaltcheva S."/>
            <person name="Molinier V."/>
            <person name="Murat C."/>
            <person name="Poggeler S."/>
            <person name="Quandt C.A."/>
            <person name="Sperisen C."/>
            <person name="Tritt A."/>
            <person name="Tisserant E."/>
            <person name="Crous P.W."/>
            <person name="Henrissat B."/>
            <person name="Nehls U."/>
            <person name="Egli S."/>
            <person name="Spatafora J.W."/>
            <person name="Grigoriev I.V."/>
            <person name="Martin F.M."/>
        </authorList>
    </citation>
    <scope>NUCLEOTIDE SEQUENCE [LARGE SCALE GENOMIC DNA]</scope>
    <source>
        <strain evidence="3 4">CBS 207.34</strain>
    </source>
</reference>
<feature type="compositionally biased region" description="Basic and acidic residues" evidence="1">
    <location>
        <begin position="233"/>
        <end position="250"/>
    </location>
</feature>
<feature type="compositionally biased region" description="Polar residues" evidence="1">
    <location>
        <begin position="132"/>
        <end position="146"/>
    </location>
</feature>
<evidence type="ECO:0000256" key="1">
    <source>
        <dbReference type="SAM" id="MobiDB-lite"/>
    </source>
</evidence>
<evidence type="ECO:0000313" key="3">
    <source>
        <dbReference type="EMBL" id="OCL01893.1"/>
    </source>
</evidence>
<dbReference type="SUPFAM" id="SSF47459">
    <property type="entry name" value="HLH, helix-loop-helix DNA-binding domain"/>
    <property type="match status" value="1"/>
</dbReference>
<accession>A0A8E2JLU6</accession>
<dbReference type="SMART" id="SM00353">
    <property type="entry name" value="HLH"/>
    <property type="match status" value="1"/>
</dbReference>
<feature type="region of interest" description="Disordered" evidence="1">
    <location>
        <begin position="294"/>
        <end position="341"/>
    </location>
</feature>
<feature type="compositionally biased region" description="Basic residues" evidence="1">
    <location>
        <begin position="192"/>
        <end position="202"/>
    </location>
</feature>
<feature type="compositionally biased region" description="Low complexity" evidence="1">
    <location>
        <begin position="161"/>
        <end position="170"/>
    </location>
</feature>
<feature type="domain" description="BHLH" evidence="2">
    <location>
        <begin position="226"/>
        <end position="286"/>
    </location>
</feature>
<dbReference type="AlphaFoldDB" id="A0A8E2JLU6"/>
<feature type="compositionally biased region" description="Basic and acidic residues" evidence="1">
    <location>
        <begin position="294"/>
        <end position="305"/>
    </location>
</feature>
<dbReference type="Pfam" id="PF00010">
    <property type="entry name" value="HLH"/>
    <property type="match status" value="1"/>
</dbReference>
<dbReference type="Gene3D" id="4.10.280.10">
    <property type="entry name" value="Helix-loop-helix DNA-binding domain"/>
    <property type="match status" value="1"/>
</dbReference>
<dbReference type="PANTHER" id="PTHR47336:SF2">
    <property type="entry name" value="TRANSCRIPTION FACTOR HMS1-RELATED"/>
    <property type="match status" value="1"/>
</dbReference>
<feature type="compositionally biased region" description="Acidic residues" evidence="1">
    <location>
        <begin position="177"/>
        <end position="187"/>
    </location>
</feature>
<organism evidence="3 4">
    <name type="scientific">Glonium stellatum</name>
    <dbReference type="NCBI Taxonomy" id="574774"/>
    <lineage>
        <taxon>Eukaryota</taxon>
        <taxon>Fungi</taxon>
        <taxon>Dikarya</taxon>
        <taxon>Ascomycota</taxon>
        <taxon>Pezizomycotina</taxon>
        <taxon>Dothideomycetes</taxon>
        <taxon>Pleosporomycetidae</taxon>
        <taxon>Gloniales</taxon>
        <taxon>Gloniaceae</taxon>
        <taxon>Glonium</taxon>
    </lineage>
</organism>
<dbReference type="PANTHER" id="PTHR47336">
    <property type="entry name" value="TRANSCRIPTION FACTOR HMS1-RELATED"/>
    <property type="match status" value="1"/>
</dbReference>
<name>A0A8E2JLU6_9PEZI</name>
<dbReference type="Proteomes" id="UP000250140">
    <property type="component" value="Unassembled WGS sequence"/>
</dbReference>
<dbReference type="InterPro" id="IPR011598">
    <property type="entry name" value="bHLH_dom"/>
</dbReference>
<protein>
    <recommendedName>
        <fullName evidence="2">BHLH domain-containing protein</fullName>
    </recommendedName>
</protein>
<gene>
    <name evidence="3" type="ORF">AOQ84DRAFT_201350</name>
</gene>
<dbReference type="EMBL" id="KV751039">
    <property type="protein sequence ID" value="OCL01893.1"/>
    <property type="molecule type" value="Genomic_DNA"/>
</dbReference>
<evidence type="ECO:0000313" key="4">
    <source>
        <dbReference type="Proteomes" id="UP000250140"/>
    </source>
</evidence>
<sequence length="341" mass="37309">MALDWAAFRPGDMLGGEQPSCASSDYSPATEPFSYPDAFSKANPTDSSVGQSDLVDDWMSPDLFDCPLSSVEAAGFPAKNPAVFNPNPSANLPNLDAWRRVNSAAFGTTLANLNENMFVTGLPFNTMKPESFDSSYVSPRDSSPTPSLCGDGSQLGLEVRPASPASSAASLKRDSPMEDVDREEEEQPAPKRVQRKRGRPRINRSENDPSSSYSAADSPTSRARASRRLPHNQVERKYREGLNSELERLRRAVPTLPQRDSSDLNGPPKPSKATVLASAIDYIKFIEAERERLTEENERLREIRPARSNNVAASHRSGTKLRNFGWSKNRSNSSGSLSMAG</sequence>
<dbReference type="CDD" id="cd11395">
    <property type="entry name" value="bHLHzip_SREBP_like"/>
    <property type="match status" value="1"/>
</dbReference>
<dbReference type="InterPro" id="IPR052099">
    <property type="entry name" value="Regulatory_TF_Diverse"/>
</dbReference>
<feature type="compositionally biased region" description="Low complexity" evidence="1">
    <location>
        <begin position="208"/>
        <end position="221"/>
    </location>
</feature>
<proteinExistence type="predicted"/>
<dbReference type="InterPro" id="IPR036638">
    <property type="entry name" value="HLH_DNA-bd_sf"/>
</dbReference>
<feature type="region of interest" description="Disordered" evidence="1">
    <location>
        <begin position="131"/>
        <end position="272"/>
    </location>
</feature>
<feature type="compositionally biased region" description="Low complexity" evidence="1">
    <location>
        <begin position="327"/>
        <end position="341"/>
    </location>
</feature>
<dbReference type="OrthoDB" id="2133190at2759"/>
<evidence type="ECO:0000259" key="2">
    <source>
        <dbReference type="PROSITE" id="PS50888"/>
    </source>
</evidence>
<dbReference type="PROSITE" id="PS50888">
    <property type="entry name" value="BHLH"/>
    <property type="match status" value="1"/>
</dbReference>
<dbReference type="GO" id="GO:0046983">
    <property type="term" value="F:protein dimerization activity"/>
    <property type="evidence" value="ECO:0007669"/>
    <property type="project" value="InterPro"/>
</dbReference>